<dbReference type="AlphaFoldDB" id="A0AA36N6X7"/>
<evidence type="ECO:0000256" key="2">
    <source>
        <dbReference type="SAM" id="MobiDB-lite"/>
    </source>
</evidence>
<dbReference type="PANTHER" id="PTHR12697:SF5">
    <property type="entry name" value="DEOXYHYPUSINE HYDROXYLASE"/>
    <property type="match status" value="1"/>
</dbReference>
<feature type="region of interest" description="Disordered" evidence="2">
    <location>
        <begin position="529"/>
        <end position="560"/>
    </location>
</feature>
<comment type="caution">
    <text evidence="3">The sequence shown here is derived from an EMBL/GenBank/DDBJ whole genome shotgun (WGS) entry which is preliminary data.</text>
</comment>
<reference evidence="3" key="1">
    <citation type="submission" date="2023-08" db="EMBL/GenBank/DDBJ databases">
        <authorList>
            <person name="Chen Y."/>
            <person name="Shah S."/>
            <person name="Dougan E. K."/>
            <person name="Thang M."/>
            <person name="Chan C."/>
        </authorList>
    </citation>
    <scope>NUCLEOTIDE SEQUENCE</scope>
</reference>
<evidence type="ECO:0000256" key="1">
    <source>
        <dbReference type="ARBA" id="ARBA00022737"/>
    </source>
</evidence>
<dbReference type="GO" id="GO:0016491">
    <property type="term" value="F:oxidoreductase activity"/>
    <property type="evidence" value="ECO:0007669"/>
    <property type="project" value="TreeGrafter"/>
</dbReference>
<proteinExistence type="predicted"/>
<dbReference type="PANTHER" id="PTHR12697">
    <property type="entry name" value="PBS LYASE HEAT-LIKE PROTEIN"/>
    <property type="match status" value="1"/>
</dbReference>
<sequence>MPATAPELGLSLTDDHWRCRKEACEKILRLDTGSGQLVFNRLTATLSDGNLRVRRAGASTLAGMCLPEVWGKKPAEFGARAVSELTCHLADADPLVRKVAREPLDQLQRQALVGDVVVAGQAALPQLKARLADEDWQVRDATVRALGTFGPGALSLAQDMARLLADDSAVVRGSAKNALDSLVGVGLAAADLTVVVQPNVRLFVQRLKHEDPKVRCAACWALGFGAGTAVGLATMADLLVIESNPLLLLVTIEAMGFMGLEVLAAAPELGLCLKTFLSQAREEDRVPIEAADEAVRQLGTKTLLTLHQEIVKVIGRAIGKNPRVKDAVDRAQHYASRIGRKTHVQREEGVEALMGLQLPHVAAITELLRIILDPACPGAQAGAPSLYLAIETLEKFREAKLMGGMDMSRSGTDMVKGLLVCLEDESWQVRLASAEALAKLSCAMRAPLNCIRKHKASKKPQMQEAATILWQKMEDNQAWLNVRQMSESAIRLLRTLSNSPSKAGNLSDQEKQFIRTVASSTMKSLIDAGLAEKSGLSHEKDRKKRETRKEDAGGRGREPP</sequence>
<dbReference type="Pfam" id="PF13513">
    <property type="entry name" value="HEAT_EZ"/>
    <property type="match status" value="1"/>
</dbReference>
<dbReference type="Gene3D" id="1.25.10.10">
    <property type="entry name" value="Leucine-rich Repeat Variant"/>
    <property type="match status" value="2"/>
</dbReference>
<organism evidence="3 4">
    <name type="scientific">Effrenium voratum</name>
    <dbReference type="NCBI Taxonomy" id="2562239"/>
    <lineage>
        <taxon>Eukaryota</taxon>
        <taxon>Sar</taxon>
        <taxon>Alveolata</taxon>
        <taxon>Dinophyceae</taxon>
        <taxon>Suessiales</taxon>
        <taxon>Symbiodiniaceae</taxon>
        <taxon>Effrenium</taxon>
    </lineage>
</organism>
<keyword evidence="4" id="KW-1185">Reference proteome</keyword>
<dbReference type="InterPro" id="IPR011989">
    <property type="entry name" value="ARM-like"/>
</dbReference>
<feature type="compositionally biased region" description="Basic and acidic residues" evidence="2">
    <location>
        <begin position="547"/>
        <end position="560"/>
    </location>
</feature>
<dbReference type="Pfam" id="PF02985">
    <property type="entry name" value="HEAT"/>
    <property type="match status" value="2"/>
</dbReference>
<evidence type="ECO:0000313" key="4">
    <source>
        <dbReference type="Proteomes" id="UP001178507"/>
    </source>
</evidence>
<accession>A0AA36N6X7</accession>
<protein>
    <submittedName>
        <fullName evidence="3">Uncharacterized protein</fullName>
    </submittedName>
</protein>
<keyword evidence="1" id="KW-0677">Repeat</keyword>
<dbReference type="InterPro" id="IPR016024">
    <property type="entry name" value="ARM-type_fold"/>
</dbReference>
<evidence type="ECO:0000313" key="3">
    <source>
        <dbReference type="EMBL" id="CAJ1401165.1"/>
    </source>
</evidence>
<gene>
    <name evidence="3" type="ORF">EVOR1521_LOCUS24365</name>
</gene>
<name>A0AA36N6X7_9DINO</name>
<dbReference type="SUPFAM" id="SSF48371">
    <property type="entry name" value="ARM repeat"/>
    <property type="match status" value="1"/>
</dbReference>
<dbReference type="InterPro" id="IPR000357">
    <property type="entry name" value="HEAT"/>
</dbReference>
<dbReference type="EMBL" id="CAUJNA010003403">
    <property type="protein sequence ID" value="CAJ1401165.1"/>
    <property type="molecule type" value="Genomic_DNA"/>
</dbReference>
<dbReference type="Proteomes" id="UP001178507">
    <property type="component" value="Unassembled WGS sequence"/>
</dbReference>